<keyword evidence="10" id="KW-1185">Reference proteome</keyword>
<evidence type="ECO:0000259" key="8">
    <source>
        <dbReference type="Pfam" id="PF01490"/>
    </source>
</evidence>
<feature type="transmembrane region" description="Helical" evidence="7">
    <location>
        <begin position="814"/>
        <end position="839"/>
    </location>
</feature>
<evidence type="ECO:0000256" key="7">
    <source>
        <dbReference type="SAM" id="Phobius"/>
    </source>
</evidence>
<dbReference type="GO" id="GO:0005774">
    <property type="term" value="C:vacuolar membrane"/>
    <property type="evidence" value="ECO:0007669"/>
    <property type="project" value="UniProtKB-SubCell"/>
</dbReference>
<feature type="domain" description="Amino acid transporter transmembrane" evidence="8">
    <location>
        <begin position="554"/>
        <end position="900"/>
    </location>
</feature>
<protein>
    <recommendedName>
        <fullName evidence="8">Amino acid transporter transmembrane domain-containing protein</fullName>
    </recommendedName>
</protein>
<dbReference type="Proteomes" id="UP000774326">
    <property type="component" value="Unassembled WGS sequence"/>
</dbReference>
<evidence type="ECO:0000256" key="5">
    <source>
        <dbReference type="ARBA" id="ARBA00023136"/>
    </source>
</evidence>
<dbReference type="Pfam" id="PF01490">
    <property type="entry name" value="Aa_trans"/>
    <property type="match status" value="1"/>
</dbReference>
<dbReference type="GO" id="GO:0005302">
    <property type="term" value="F:L-tyrosine transmembrane transporter activity"/>
    <property type="evidence" value="ECO:0007669"/>
    <property type="project" value="TreeGrafter"/>
</dbReference>
<feature type="transmembrane region" description="Helical" evidence="7">
    <location>
        <begin position="771"/>
        <end position="794"/>
    </location>
</feature>
<dbReference type="AlphaFoldDB" id="A0A9P8Q838"/>
<feature type="transmembrane region" description="Helical" evidence="7">
    <location>
        <begin position="701"/>
        <end position="718"/>
    </location>
</feature>
<feature type="compositionally biased region" description="Basic and acidic residues" evidence="6">
    <location>
        <begin position="199"/>
        <end position="210"/>
    </location>
</feature>
<dbReference type="OrthoDB" id="1684102at2759"/>
<dbReference type="PANTHER" id="PTHR22950:SF530">
    <property type="entry name" value="VACUOLAR AMINO ACID TRANSPORTER 3"/>
    <property type="match status" value="1"/>
</dbReference>
<evidence type="ECO:0000313" key="9">
    <source>
        <dbReference type="EMBL" id="KAH3684670.1"/>
    </source>
</evidence>
<proteinExistence type="inferred from homology"/>
<reference evidence="9" key="1">
    <citation type="journal article" date="2021" name="Open Biol.">
        <title>Shared evolutionary footprints suggest mitochondrial oxidative damage underlies multiple complex I losses in fungi.</title>
        <authorList>
            <person name="Schikora-Tamarit M.A."/>
            <person name="Marcet-Houben M."/>
            <person name="Nosek J."/>
            <person name="Gabaldon T."/>
        </authorList>
    </citation>
    <scope>NUCLEOTIDE SEQUENCE</scope>
    <source>
        <strain evidence="9">CBS2887</strain>
    </source>
</reference>
<feature type="transmembrane region" description="Helical" evidence="7">
    <location>
        <begin position="883"/>
        <end position="901"/>
    </location>
</feature>
<feature type="transmembrane region" description="Helical" evidence="7">
    <location>
        <begin position="913"/>
        <end position="931"/>
    </location>
</feature>
<evidence type="ECO:0000256" key="3">
    <source>
        <dbReference type="ARBA" id="ARBA00022692"/>
    </source>
</evidence>
<name>A0A9P8Q838_WICPI</name>
<keyword evidence="4 7" id="KW-1133">Transmembrane helix</keyword>
<dbReference type="PANTHER" id="PTHR22950">
    <property type="entry name" value="AMINO ACID TRANSPORTER"/>
    <property type="match status" value="1"/>
</dbReference>
<evidence type="ECO:0000313" key="10">
    <source>
        <dbReference type="Proteomes" id="UP000774326"/>
    </source>
</evidence>
<feature type="compositionally biased region" description="Polar residues" evidence="6">
    <location>
        <begin position="188"/>
        <end position="198"/>
    </location>
</feature>
<evidence type="ECO:0000256" key="2">
    <source>
        <dbReference type="ARBA" id="ARBA00008066"/>
    </source>
</evidence>
<feature type="transmembrane region" description="Helical" evidence="7">
    <location>
        <begin position="633"/>
        <end position="653"/>
    </location>
</feature>
<organism evidence="9 10">
    <name type="scientific">Wickerhamomyces pijperi</name>
    <name type="common">Yeast</name>
    <name type="synonym">Pichia pijperi</name>
    <dbReference type="NCBI Taxonomy" id="599730"/>
    <lineage>
        <taxon>Eukaryota</taxon>
        <taxon>Fungi</taxon>
        <taxon>Dikarya</taxon>
        <taxon>Ascomycota</taxon>
        <taxon>Saccharomycotina</taxon>
        <taxon>Saccharomycetes</taxon>
        <taxon>Phaffomycetales</taxon>
        <taxon>Wickerhamomycetaceae</taxon>
        <taxon>Wickerhamomyces</taxon>
    </lineage>
</organism>
<dbReference type="InterPro" id="IPR013057">
    <property type="entry name" value="AA_transpt_TM"/>
</dbReference>
<comment type="caution">
    <text evidence="9">The sequence shown here is derived from an EMBL/GenBank/DDBJ whole genome shotgun (WGS) entry which is preliminary data.</text>
</comment>
<keyword evidence="3 7" id="KW-0812">Transmembrane</keyword>
<dbReference type="EMBL" id="JAEUBG010002365">
    <property type="protein sequence ID" value="KAH3684670.1"/>
    <property type="molecule type" value="Genomic_DNA"/>
</dbReference>
<feature type="region of interest" description="Disordered" evidence="6">
    <location>
        <begin position="184"/>
        <end position="224"/>
    </location>
</feature>
<sequence length="1014" mass="110698">MVTLGSIFGGSGNWISYLVRSTPTLMASSISVGETFSPNATTNFAICLMLITYLDLSSPSLVLMILVQRATCNGCSSSIRCLSAITSHKCGGAKPVFDSLTPIFSLILLSSSFIPFSTSLMVLAYGAIPCEQLNMNDNFQTGDFSAKHFTRKSSVFSMSNSNQAETYSESPNTRRIEGGFGDVASVKLTPSSSRSNIKPTRDRDTGRSHDADEDEDDPDKLESQSYKSTRAIFNANNTNLSGLSTLISSSVKRDPIHQPKAQRSFISTTTTTTSNAVGASSPSVIIGNNSSVLSHVDPILPPNSFTNPMNRALSPKRSHSPNIPHEIDVSNPDKHTVEAVGRHLVHRDSDSINNYSNQSTTTATAAGTANDDDEQFNSLQLQGGDISRELYNWQRGHAVGAGAAAGAVGAGANQNRRRSISFSGSLNSTGNSITETPVFQVQDIRVPGGFRRSFLVQKASRNHLLNNGEVDSIRKPTFFTKNFIEFLTLYGHFAGEELRDEEDDEDEGASDVLDSESEFYEDEAAIVDEETTLLPSQQQRPGLRRKVTDGHQQHKTSTTKAVLLLLKAFIGTGVLFLPKGFENAGWGFSLVALSLFSVLSYFCFMLLINTRISVGSGSYGDLGGELYGEEMRFAILTSIVLSQIGFAAAYIVFTATNLQAFFAAVCHWENLSIEVYILAQLVIFIPFSLTRRIQKLSGTALVADLFILLGLIYVYYYCSFEIAQHGISPSIKMFNSDWSVFIGTAIFTYEGVGLLIPIQEAMKEPSKFPKLLFWVMFASTVVFISAGAVGYLAFGASTETVILLNFPQDNILVPISQFIYSMAILLSTPLQLFPAIRILENGIFVKSGKGDSRVKWSKNSFRVVLVVLTSLLAWGGASNLDRFVAIIAIYTDLSIIIPIIVSSEISQEFRNQTHIIFALWLSIGYLLVGAVKSRRSLQLDNTGLIHHSTADLERHGHLSQLLALGVCDVFDFVVVVGTNRFRGEPTQGNKDALAVLREDSPWVHGLVLDPVRSI</sequence>
<comment type="similarity">
    <text evidence="2">Belongs to the amino acid/polyamine transporter 2 family.</text>
</comment>
<evidence type="ECO:0000256" key="6">
    <source>
        <dbReference type="SAM" id="MobiDB-lite"/>
    </source>
</evidence>
<evidence type="ECO:0000256" key="1">
    <source>
        <dbReference type="ARBA" id="ARBA00004128"/>
    </source>
</evidence>
<accession>A0A9P8Q838</accession>
<reference evidence="9" key="2">
    <citation type="submission" date="2021-01" db="EMBL/GenBank/DDBJ databases">
        <authorList>
            <person name="Schikora-Tamarit M.A."/>
        </authorList>
    </citation>
    <scope>NUCLEOTIDE SEQUENCE</scope>
    <source>
        <strain evidence="9">CBS2887</strain>
    </source>
</reference>
<keyword evidence="5 7" id="KW-0472">Membrane</keyword>
<feature type="transmembrane region" description="Helical" evidence="7">
    <location>
        <begin position="738"/>
        <end position="759"/>
    </location>
</feature>
<feature type="transmembrane region" description="Helical" evidence="7">
    <location>
        <begin position="673"/>
        <end position="689"/>
    </location>
</feature>
<gene>
    <name evidence="9" type="ORF">WICPIJ_004357</name>
</gene>
<feature type="region of interest" description="Disordered" evidence="6">
    <location>
        <begin position="535"/>
        <end position="554"/>
    </location>
</feature>
<comment type="subcellular location">
    <subcellularLocation>
        <location evidence="1">Vacuole membrane</location>
        <topology evidence="1">Multi-pass membrane protein</topology>
    </subcellularLocation>
</comment>
<feature type="transmembrane region" description="Helical" evidence="7">
    <location>
        <begin position="584"/>
        <end position="608"/>
    </location>
</feature>
<feature type="transmembrane region" description="Helical" evidence="7">
    <location>
        <begin position="860"/>
        <end position="877"/>
    </location>
</feature>
<evidence type="ECO:0000256" key="4">
    <source>
        <dbReference type="ARBA" id="ARBA00022989"/>
    </source>
</evidence>